<comment type="similarity">
    <text evidence="1 5">Belongs to the GTP cyclohydrolase I type 2/NIF3 family.</text>
</comment>
<dbReference type="PANTHER" id="PTHR13799">
    <property type="entry name" value="NGG1 INTERACTING FACTOR 3"/>
    <property type="match status" value="1"/>
</dbReference>
<dbReference type="GO" id="GO:0046872">
    <property type="term" value="F:metal ion binding"/>
    <property type="evidence" value="ECO:0007669"/>
    <property type="project" value="UniProtKB-UniRule"/>
</dbReference>
<dbReference type="Gene3D" id="3.30.70.120">
    <property type="match status" value="1"/>
</dbReference>
<feature type="binding site" evidence="6">
    <location>
        <position position="65"/>
    </location>
    <ligand>
        <name>a divalent metal cation</name>
        <dbReference type="ChEBI" id="CHEBI:60240"/>
        <label>1</label>
    </ligand>
</feature>
<dbReference type="FunFam" id="3.30.70.120:FF:000006">
    <property type="entry name" value="GTP cyclohydrolase 1 type 2 homolog"/>
    <property type="match status" value="1"/>
</dbReference>
<evidence type="ECO:0000313" key="8">
    <source>
        <dbReference type="Proteomes" id="UP000510886"/>
    </source>
</evidence>
<reference evidence="7 8" key="1">
    <citation type="submission" date="2020-01" db="EMBL/GenBank/DDBJ databases">
        <title>Complete and circular genome sequences of six lactobacillus isolates from horses.</title>
        <authorList>
            <person name="Hassan H.M."/>
        </authorList>
    </citation>
    <scope>NUCLEOTIDE SEQUENCE [LARGE SCALE GENOMIC DNA]</scope>
    <source>
        <strain evidence="7 8">1A</strain>
    </source>
</reference>
<evidence type="ECO:0000256" key="6">
    <source>
        <dbReference type="PIRSR" id="PIRSR602678-1"/>
    </source>
</evidence>
<dbReference type="PANTHER" id="PTHR13799:SF14">
    <property type="entry name" value="GTP CYCLOHYDROLASE 1 TYPE 2 HOMOLOG"/>
    <property type="match status" value="1"/>
</dbReference>
<evidence type="ECO:0000256" key="1">
    <source>
        <dbReference type="ARBA" id="ARBA00006964"/>
    </source>
</evidence>
<dbReference type="RefSeq" id="WP_180849610.1">
    <property type="nucleotide sequence ID" value="NZ_CP047418.1"/>
</dbReference>
<dbReference type="KEGG" id="lsw:GTO87_04230"/>
<sequence length="371" mass="41088">MIKVKDIVQRFEQFAPPAWAEKGDPIGLQLGSLEQEVHKVMVTLDVRPEVVAEAIAEDVDFIFAHHPAMFKPITKFDLSVPQNQMYAELIKHDITVYGAHTNLDNANGGMNDWLAELLQIEHTKPLMPLRYPDYYKLAVYVPAKAEDHVRQALNAAGAGCIGEYTGCAYTAPGTGYFVPGKDAQPTIGNINEATAVSEVKVEVVVAARDKNKVLQAMYASHPYEEPVFDLYRLENFGTPYGMGRIGTLAEATTVTEYAKFCKNVLGVDHVRLVTSDPRRLVRTVAVLGGSGSRFYPQALRQGADVYVTADVTYHTGHDIIASGLSVIDPGHHFEAICKSHLQSMFEQWSDENDWQIQVVSSKINTDPFSFI</sequence>
<gene>
    <name evidence="7" type="ORF">GTO87_04230</name>
</gene>
<dbReference type="Proteomes" id="UP000510886">
    <property type="component" value="Chromosome"/>
</dbReference>
<organism evidence="7 8">
    <name type="scientific">Ligilactobacillus saerimneri</name>
    <dbReference type="NCBI Taxonomy" id="228229"/>
    <lineage>
        <taxon>Bacteria</taxon>
        <taxon>Bacillati</taxon>
        <taxon>Bacillota</taxon>
        <taxon>Bacilli</taxon>
        <taxon>Lactobacillales</taxon>
        <taxon>Lactobacillaceae</taxon>
        <taxon>Ligilactobacillus</taxon>
    </lineage>
</organism>
<dbReference type="InterPro" id="IPR015867">
    <property type="entry name" value="N-reg_PII/ATP_PRibTrfase_C"/>
</dbReference>
<dbReference type="SUPFAM" id="SSF102705">
    <property type="entry name" value="NIF3 (NGG1p interacting factor 3)-like"/>
    <property type="match status" value="1"/>
</dbReference>
<dbReference type="FunFam" id="3.40.1390.30:FF:000001">
    <property type="entry name" value="GTP cyclohydrolase 1 type 2"/>
    <property type="match status" value="1"/>
</dbReference>
<accession>A0A7H9EKG6</accession>
<dbReference type="Gene3D" id="3.40.1390.30">
    <property type="entry name" value="NIF3 (NGG1p interacting factor 3)-like"/>
    <property type="match status" value="2"/>
</dbReference>
<dbReference type="InterPro" id="IPR036069">
    <property type="entry name" value="DUF34/NIF3_sf"/>
</dbReference>
<dbReference type="NCBIfam" id="TIGR00486">
    <property type="entry name" value="YbgI_SA1388"/>
    <property type="match status" value="1"/>
</dbReference>
<feature type="binding site" evidence="6">
    <location>
        <position position="334"/>
    </location>
    <ligand>
        <name>a divalent metal cation</name>
        <dbReference type="ChEBI" id="CHEBI:60240"/>
        <label>1</label>
    </ligand>
</feature>
<evidence type="ECO:0000256" key="4">
    <source>
        <dbReference type="ARBA" id="ARBA00022723"/>
    </source>
</evidence>
<evidence type="ECO:0000256" key="3">
    <source>
        <dbReference type="ARBA" id="ARBA00022112"/>
    </source>
</evidence>
<dbReference type="PIRSF" id="PIRSF037489">
    <property type="entry name" value="UCP037489_NIF3_YqfO"/>
    <property type="match status" value="1"/>
</dbReference>
<feature type="binding site" evidence="6">
    <location>
        <position position="331"/>
    </location>
    <ligand>
        <name>a divalent metal cation</name>
        <dbReference type="ChEBI" id="CHEBI:60240"/>
        <label>1</label>
    </ligand>
</feature>
<dbReference type="InterPro" id="IPR002678">
    <property type="entry name" value="DUF34/NIF3"/>
</dbReference>
<dbReference type="InterPro" id="IPR017221">
    <property type="entry name" value="DUF34/NIF3_bac"/>
</dbReference>
<dbReference type="Pfam" id="PF01784">
    <property type="entry name" value="DUF34_NIF3"/>
    <property type="match status" value="1"/>
</dbReference>
<comment type="subunit">
    <text evidence="2">Homohexamer.</text>
</comment>
<protein>
    <recommendedName>
        <fullName evidence="3 5">GTP cyclohydrolase 1 type 2 homolog</fullName>
    </recommendedName>
</protein>
<dbReference type="GO" id="GO:0005737">
    <property type="term" value="C:cytoplasm"/>
    <property type="evidence" value="ECO:0007669"/>
    <property type="project" value="TreeGrafter"/>
</dbReference>
<feature type="binding site" evidence="6">
    <location>
        <position position="66"/>
    </location>
    <ligand>
        <name>a divalent metal cation</name>
        <dbReference type="ChEBI" id="CHEBI:60240"/>
        <label>1</label>
    </ligand>
</feature>
<evidence type="ECO:0000256" key="2">
    <source>
        <dbReference type="ARBA" id="ARBA00011643"/>
    </source>
</evidence>
<feature type="binding site" evidence="6">
    <location>
        <position position="104"/>
    </location>
    <ligand>
        <name>a divalent metal cation</name>
        <dbReference type="ChEBI" id="CHEBI:60240"/>
        <label>1</label>
    </ligand>
</feature>
<evidence type="ECO:0000256" key="5">
    <source>
        <dbReference type="PIRNR" id="PIRNR037489"/>
    </source>
</evidence>
<name>A0A7H9EKG6_9LACO</name>
<evidence type="ECO:0000313" key="7">
    <source>
        <dbReference type="EMBL" id="QLL77879.1"/>
    </source>
</evidence>
<proteinExistence type="inferred from homology"/>
<dbReference type="AlphaFoldDB" id="A0A7H9EKG6"/>
<dbReference type="EMBL" id="CP047418">
    <property type="protein sequence ID" value="QLL77879.1"/>
    <property type="molecule type" value="Genomic_DNA"/>
</dbReference>
<keyword evidence="4 5" id="KW-0479">Metal-binding</keyword>